<dbReference type="InterPro" id="IPR005648">
    <property type="entry name" value="FlgD"/>
</dbReference>
<comment type="caution">
    <text evidence="4">The sequence shown here is derived from an EMBL/GenBank/DDBJ whole genome shotgun (WGS) entry which is preliminary data.</text>
</comment>
<dbReference type="NCBIfam" id="NF007197">
    <property type="entry name" value="PRK09618.1"/>
    <property type="match status" value="1"/>
</dbReference>
<keyword evidence="2" id="KW-1005">Bacterial flagellum biogenesis</keyword>
<organism evidence="4 5">
    <name type="scientific">Planomicrobium okeanokoites</name>
    <name type="common">Planococcus okeanokoites</name>
    <name type="synonym">Flavobacterium okeanokoites</name>
    <dbReference type="NCBI Taxonomy" id="244"/>
    <lineage>
        <taxon>Bacteria</taxon>
        <taxon>Bacillati</taxon>
        <taxon>Bacillota</taxon>
        <taxon>Bacilli</taxon>
        <taxon>Bacillales</taxon>
        <taxon>Caryophanaceae</taxon>
        <taxon>Planomicrobium</taxon>
    </lineage>
</organism>
<proteinExistence type="inferred from homology"/>
<evidence type="ECO:0000256" key="1">
    <source>
        <dbReference type="ARBA" id="ARBA00010577"/>
    </source>
</evidence>
<keyword evidence="4" id="KW-0966">Cell projection</keyword>
<evidence type="ECO:0000313" key="5">
    <source>
        <dbReference type="Proteomes" id="UP001595625"/>
    </source>
</evidence>
<dbReference type="Pfam" id="PF03963">
    <property type="entry name" value="FlgD"/>
    <property type="match status" value="1"/>
</dbReference>
<reference evidence="5" key="1">
    <citation type="journal article" date="2019" name="Int. J. Syst. Evol. Microbiol.">
        <title>The Global Catalogue of Microorganisms (GCM) 10K type strain sequencing project: providing services to taxonomists for standard genome sequencing and annotation.</title>
        <authorList>
            <consortium name="The Broad Institute Genomics Platform"/>
            <consortium name="The Broad Institute Genome Sequencing Center for Infectious Disease"/>
            <person name="Wu L."/>
            <person name="Ma J."/>
        </authorList>
    </citation>
    <scope>NUCLEOTIDE SEQUENCE [LARGE SCALE GENOMIC DNA]</scope>
    <source>
        <strain evidence="5">CCM 320</strain>
    </source>
</reference>
<gene>
    <name evidence="4" type="primary">flgD</name>
    <name evidence="4" type="ORF">ACFOEJ_01765</name>
</gene>
<feature type="region of interest" description="Disordered" evidence="3">
    <location>
        <begin position="1"/>
        <end position="23"/>
    </location>
</feature>
<evidence type="ECO:0000256" key="3">
    <source>
        <dbReference type="SAM" id="MobiDB-lite"/>
    </source>
</evidence>
<dbReference type="RefSeq" id="WP_084243332.1">
    <property type="nucleotide sequence ID" value="NZ_CANNGD010000008.1"/>
</dbReference>
<dbReference type="EMBL" id="JBHRUJ010000001">
    <property type="protein sequence ID" value="MFC3209803.1"/>
    <property type="molecule type" value="Genomic_DNA"/>
</dbReference>
<dbReference type="Proteomes" id="UP001595625">
    <property type="component" value="Unassembled WGS sequence"/>
</dbReference>
<keyword evidence="5" id="KW-1185">Reference proteome</keyword>
<comment type="similarity">
    <text evidence="1">Belongs to the FlgD family.</text>
</comment>
<keyword evidence="4" id="KW-0969">Cilium</keyword>
<accession>A0ABV7KJC8</accession>
<sequence length="156" mass="16936">MNVANTTTANTMAGTAAKTSDPQNTLGQDAFLKILVTQMKHQDPMEPLKDTEFIGQMAQFSSLEQLTNLNKTMTNFVGSSSNNQTLANHANLIGTSVDWSYEVNGQMETGQGVVKALSSKNGELTVELLDSGKKIPLTAINRIEMNTEIKNDNEIV</sequence>
<evidence type="ECO:0000256" key="2">
    <source>
        <dbReference type="ARBA" id="ARBA00022795"/>
    </source>
</evidence>
<keyword evidence="4" id="KW-0282">Flagellum</keyword>
<feature type="compositionally biased region" description="Low complexity" evidence="3">
    <location>
        <begin position="1"/>
        <end position="19"/>
    </location>
</feature>
<protein>
    <submittedName>
        <fullName evidence="4">Flagellar hook assembly protein FlgD</fullName>
    </submittedName>
</protein>
<evidence type="ECO:0000313" key="4">
    <source>
        <dbReference type="EMBL" id="MFC3209803.1"/>
    </source>
</evidence>
<name>A0ABV7KJC8_PLAOK</name>